<sequence length="578" mass="66313">MTPKKYRRGHLPGKPVKNENNEKLVQLVDFINNQLLAKSSTDSKGAKDHKSTGKSPELTTGMLEILNDIYANPAKVGARDLVDWFMTNGGKEPRRRYQAEVVNHFCHSGEFRELQSNSANLSLTKSCLIDDRTSNGKVSVRLGQRKSLAPREMYSRLVEKRFHEPQSNGGPQRPNVDRRLVFIMNPDSHALVSVMATAPRYQKNALIHFLYSYIASQPYIGVQSKPQGLVTYELSFHLPFYSWKSTQREPRDTRLRRDGSPLRKVQDMSCLRGNSPITTAMDYLCQAQIAVCITPIGGGVWTGYCFVDTYFQSEDERQCVEDYCDRGVQLDPFTTGKHDADLPILDPDDYFLTSLECQLLVFKDEWMNTAQMFTQKVETYVDEFDFALASKESQQPLAWLRHARRKLTELVVCLETTIDCWDNFTYPDHMQTRYGRQSMVSIEQTFAEVRNCLKELYNIRTLCDEHERTLNLHNIDEQYRISRMQAEVAESTQVLSCFLLYVVSPITLAAAILSMQEEAIPDFLGPTKLSFFLLTPMLILLVSVVARLVQHWDKVQLYMSYPGNWVQTRKRNVNAGIV</sequence>
<accession>A0A8H5L250</accession>
<dbReference type="AlphaFoldDB" id="A0A8H5L250"/>
<dbReference type="EMBL" id="JAAOAR010000407">
    <property type="protein sequence ID" value="KAF5583369.1"/>
    <property type="molecule type" value="Genomic_DNA"/>
</dbReference>
<keyword evidence="1" id="KW-1133">Transmembrane helix</keyword>
<dbReference type="Proteomes" id="UP000544095">
    <property type="component" value="Unassembled WGS sequence"/>
</dbReference>
<feature type="transmembrane region" description="Helical" evidence="1">
    <location>
        <begin position="529"/>
        <end position="549"/>
    </location>
</feature>
<keyword evidence="1" id="KW-0812">Transmembrane</keyword>
<feature type="transmembrane region" description="Helical" evidence="1">
    <location>
        <begin position="494"/>
        <end position="514"/>
    </location>
</feature>
<proteinExistence type="predicted"/>
<comment type="caution">
    <text evidence="2">The sequence shown here is derived from an EMBL/GenBank/DDBJ whole genome shotgun (WGS) entry which is preliminary data.</text>
</comment>
<organism evidence="2 3">
    <name type="scientific">Fusarium pseudoanthophilum</name>
    <dbReference type="NCBI Taxonomy" id="48495"/>
    <lineage>
        <taxon>Eukaryota</taxon>
        <taxon>Fungi</taxon>
        <taxon>Dikarya</taxon>
        <taxon>Ascomycota</taxon>
        <taxon>Pezizomycotina</taxon>
        <taxon>Sordariomycetes</taxon>
        <taxon>Hypocreomycetidae</taxon>
        <taxon>Hypocreales</taxon>
        <taxon>Nectriaceae</taxon>
        <taxon>Fusarium</taxon>
        <taxon>Fusarium fujikuroi species complex</taxon>
    </lineage>
</organism>
<protein>
    <submittedName>
        <fullName evidence="2">Uncharacterized protein</fullName>
    </submittedName>
</protein>
<evidence type="ECO:0000313" key="2">
    <source>
        <dbReference type="EMBL" id="KAF5583369.1"/>
    </source>
</evidence>
<name>A0A8H5L250_9HYPO</name>
<keyword evidence="1" id="KW-0472">Membrane</keyword>
<evidence type="ECO:0000256" key="1">
    <source>
        <dbReference type="SAM" id="Phobius"/>
    </source>
</evidence>
<evidence type="ECO:0000313" key="3">
    <source>
        <dbReference type="Proteomes" id="UP000544095"/>
    </source>
</evidence>
<reference evidence="2 3" key="1">
    <citation type="submission" date="2020-05" db="EMBL/GenBank/DDBJ databases">
        <title>Identification and distribution of gene clusters putatively required for synthesis of sphingolipid metabolism inhibitors in phylogenetically diverse species of the filamentous fungus Fusarium.</title>
        <authorList>
            <person name="Kim H.-S."/>
            <person name="Busman M."/>
            <person name="Brown D.W."/>
            <person name="Divon H."/>
            <person name="Uhlig S."/>
            <person name="Proctor R.H."/>
        </authorList>
    </citation>
    <scope>NUCLEOTIDE SEQUENCE [LARGE SCALE GENOMIC DNA]</scope>
    <source>
        <strain evidence="2 3">NRRL 25211</strain>
    </source>
</reference>
<keyword evidence="3" id="KW-1185">Reference proteome</keyword>
<gene>
    <name evidence="2" type="ORF">FPANT_8190</name>
</gene>